<sequence length="66" mass="7438">MNGFIQITTITDDKHLRVLIRKDSIISIAEAVDGTTVINLSTHEYKEMQSFFHAVESFETLAAQLV</sequence>
<dbReference type="EMBL" id="PYGD01000001">
    <property type="protein sequence ID" value="PSK93962.1"/>
    <property type="molecule type" value="Genomic_DNA"/>
</dbReference>
<comment type="caution">
    <text evidence="1">The sequence shown here is derived from an EMBL/GenBank/DDBJ whole genome shotgun (WGS) entry which is preliminary data.</text>
</comment>
<dbReference type="AlphaFoldDB" id="A0A2P8D9T2"/>
<keyword evidence="2" id="KW-1185">Reference proteome</keyword>
<evidence type="ECO:0000313" key="1">
    <source>
        <dbReference type="EMBL" id="PSK93962.1"/>
    </source>
</evidence>
<dbReference type="RefSeq" id="WP_106520702.1">
    <property type="nucleotide sequence ID" value="NZ_PYGD01000001.1"/>
</dbReference>
<gene>
    <name evidence="1" type="ORF">B0I18_101111</name>
</gene>
<organism evidence="1 2">
    <name type="scientific">Taibaiella chishuiensis</name>
    <dbReference type="NCBI Taxonomy" id="1434707"/>
    <lineage>
        <taxon>Bacteria</taxon>
        <taxon>Pseudomonadati</taxon>
        <taxon>Bacteroidota</taxon>
        <taxon>Chitinophagia</taxon>
        <taxon>Chitinophagales</taxon>
        <taxon>Chitinophagaceae</taxon>
        <taxon>Taibaiella</taxon>
    </lineage>
</organism>
<reference evidence="1 2" key="1">
    <citation type="submission" date="2018-03" db="EMBL/GenBank/DDBJ databases">
        <title>Genomic Encyclopedia of Type Strains, Phase III (KMG-III): the genomes of soil and plant-associated and newly described type strains.</title>
        <authorList>
            <person name="Whitman W."/>
        </authorList>
    </citation>
    <scope>NUCLEOTIDE SEQUENCE [LARGE SCALE GENOMIC DNA]</scope>
    <source>
        <strain evidence="1 2">CGMCC 1.12700</strain>
    </source>
</reference>
<protein>
    <submittedName>
        <fullName evidence="1">Uncharacterized protein</fullName>
    </submittedName>
</protein>
<evidence type="ECO:0000313" key="2">
    <source>
        <dbReference type="Proteomes" id="UP000240572"/>
    </source>
</evidence>
<dbReference type="Proteomes" id="UP000240572">
    <property type="component" value="Unassembled WGS sequence"/>
</dbReference>
<accession>A0A2P8D9T2</accession>
<proteinExistence type="predicted"/>
<name>A0A2P8D9T2_9BACT</name>